<sequence length="191" mass="22006">MPLVLDLALLGFPTKNFRVDQSLFTRPNPKLMEEILYFLLTLFKPASAERFCEFWPTTTPQRSKHFRAESLKFMEKWKQAGEVPRECVPRKSYLDEAVGERLEECLKNFAEFLVARKASEMKEFNPQLSPAVYACEAFLEDSHHAELVRLNARLSILVHSNCRKASGSTGRRKFEIPTLPHIKADFINSAL</sequence>
<proteinExistence type="predicted"/>
<gene>
    <name evidence="2" type="ORF">PSACC_02536</name>
</gene>
<dbReference type="AlphaFoldDB" id="A0A2H9TIS7"/>
<dbReference type="Pfam" id="PF14661">
    <property type="entry name" value="HAUS6_N"/>
    <property type="match status" value="1"/>
</dbReference>
<accession>A0A2H9TIS7</accession>
<comment type="caution">
    <text evidence="2">The sequence shown here is derived from an EMBL/GenBank/DDBJ whole genome shotgun (WGS) entry which is preliminary data.</text>
</comment>
<feature type="domain" description="HAUS augmin-like complex subunit 6 N-terminal" evidence="1">
    <location>
        <begin position="17"/>
        <end position="160"/>
    </location>
</feature>
<evidence type="ECO:0000313" key="2">
    <source>
        <dbReference type="EMBL" id="PJF17638.1"/>
    </source>
</evidence>
<protein>
    <recommendedName>
        <fullName evidence="1">HAUS augmin-like complex subunit 6 N-terminal domain-containing protein</fullName>
    </recommendedName>
</protein>
<dbReference type="Proteomes" id="UP000240830">
    <property type="component" value="Unassembled WGS sequence"/>
</dbReference>
<evidence type="ECO:0000313" key="3">
    <source>
        <dbReference type="Proteomes" id="UP000240830"/>
    </source>
</evidence>
<reference evidence="2 3" key="1">
    <citation type="submission" date="2016-10" db="EMBL/GenBank/DDBJ databases">
        <title>The genome of Paramicrosporidium saccamoebae is the missing link in understanding Cryptomycota and Microsporidia evolution.</title>
        <authorList>
            <person name="Quandt C.A."/>
            <person name="Beaudet D."/>
            <person name="Corsaro D."/>
            <person name="Michel R."/>
            <person name="Corradi N."/>
            <person name="James T."/>
        </authorList>
    </citation>
    <scope>NUCLEOTIDE SEQUENCE [LARGE SCALE GENOMIC DNA]</scope>
    <source>
        <strain evidence="2 3">KSL3</strain>
    </source>
</reference>
<keyword evidence="3" id="KW-1185">Reference proteome</keyword>
<organism evidence="2 3">
    <name type="scientific">Paramicrosporidium saccamoebae</name>
    <dbReference type="NCBI Taxonomy" id="1246581"/>
    <lineage>
        <taxon>Eukaryota</taxon>
        <taxon>Fungi</taxon>
        <taxon>Fungi incertae sedis</taxon>
        <taxon>Cryptomycota</taxon>
        <taxon>Cryptomycota incertae sedis</taxon>
        <taxon>Paramicrosporidium</taxon>
    </lineage>
</organism>
<evidence type="ECO:0000259" key="1">
    <source>
        <dbReference type="Pfam" id="PF14661"/>
    </source>
</evidence>
<name>A0A2H9TIS7_9FUNG</name>
<dbReference type="InterPro" id="IPR028163">
    <property type="entry name" value="HAUS_6_N"/>
</dbReference>
<dbReference type="OrthoDB" id="5575722at2759"/>
<dbReference type="STRING" id="1246581.A0A2H9TIS7"/>
<dbReference type="EMBL" id="MTSL01000168">
    <property type="protein sequence ID" value="PJF17638.1"/>
    <property type="molecule type" value="Genomic_DNA"/>
</dbReference>